<dbReference type="InterPro" id="IPR014747">
    <property type="entry name" value="Bac_photo_RC_H_C"/>
</dbReference>
<feature type="domain" description="PRC-barrel" evidence="1">
    <location>
        <begin position="8"/>
        <end position="66"/>
    </location>
</feature>
<dbReference type="Proteomes" id="UP001162834">
    <property type="component" value="Chromosome"/>
</dbReference>
<accession>A0A9E7C3I3</accession>
<organism evidence="2 3">
    <name type="scientific">Capillimicrobium parvum</name>
    <dbReference type="NCBI Taxonomy" id="2884022"/>
    <lineage>
        <taxon>Bacteria</taxon>
        <taxon>Bacillati</taxon>
        <taxon>Actinomycetota</taxon>
        <taxon>Thermoleophilia</taxon>
        <taxon>Solirubrobacterales</taxon>
        <taxon>Capillimicrobiaceae</taxon>
        <taxon>Capillimicrobium</taxon>
    </lineage>
</organism>
<keyword evidence="3" id="KW-1185">Reference proteome</keyword>
<gene>
    <name evidence="2" type="ORF">DSM104329_04962</name>
</gene>
<dbReference type="GO" id="GO:0030077">
    <property type="term" value="C:plasma membrane light-harvesting complex"/>
    <property type="evidence" value="ECO:0007669"/>
    <property type="project" value="InterPro"/>
</dbReference>
<dbReference type="KEGG" id="sbae:DSM104329_04962"/>
<dbReference type="Gene3D" id="3.90.50.10">
    <property type="entry name" value="Photosynthetic Reaction Center, subunit H, domain 2"/>
    <property type="match status" value="1"/>
</dbReference>
<dbReference type="SUPFAM" id="SSF50346">
    <property type="entry name" value="PRC-barrel domain"/>
    <property type="match status" value="1"/>
</dbReference>
<evidence type="ECO:0000313" key="2">
    <source>
        <dbReference type="EMBL" id="UGS38532.1"/>
    </source>
</evidence>
<evidence type="ECO:0000259" key="1">
    <source>
        <dbReference type="Pfam" id="PF05239"/>
    </source>
</evidence>
<dbReference type="Pfam" id="PF05239">
    <property type="entry name" value="PRC"/>
    <property type="match status" value="1"/>
</dbReference>
<dbReference type="EMBL" id="CP087164">
    <property type="protein sequence ID" value="UGS38532.1"/>
    <property type="molecule type" value="Genomic_DNA"/>
</dbReference>
<dbReference type="AlphaFoldDB" id="A0A9E7C3I3"/>
<reference evidence="2" key="1">
    <citation type="journal article" date="2022" name="Int. J. Syst. Evol. Microbiol.">
        <title>Pseudomonas aegrilactucae sp. nov. and Pseudomonas morbosilactucae sp. nov., pathogens causing bacterial rot of lettuce in Japan.</title>
        <authorList>
            <person name="Sawada H."/>
            <person name="Fujikawa T."/>
            <person name="Satou M."/>
        </authorList>
    </citation>
    <scope>NUCLEOTIDE SEQUENCE</scope>
    <source>
        <strain evidence="2">0166_1</strain>
    </source>
</reference>
<sequence length="117" mass="13347">MVVSQRHREWIGHRVDDQHGVRIGTVEEVFIDPETTLTWILVAMGRFTRRHTLVPVRDVVPGDSRLWMPIERSDVTSAPRATGRDAWQRGSFRSLLYRHYGLTGLPRRRGASAATAS</sequence>
<evidence type="ECO:0000313" key="3">
    <source>
        <dbReference type="Proteomes" id="UP001162834"/>
    </source>
</evidence>
<proteinExistence type="predicted"/>
<protein>
    <recommendedName>
        <fullName evidence="1">PRC-barrel domain-containing protein</fullName>
    </recommendedName>
</protein>
<dbReference type="InterPro" id="IPR011033">
    <property type="entry name" value="PRC_barrel-like_sf"/>
</dbReference>
<dbReference type="GO" id="GO:0019684">
    <property type="term" value="P:photosynthesis, light reaction"/>
    <property type="evidence" value="ECO:0007669"/>
    <property type="project" value="InterPro"/>
</dbReference>
<name>A0A9E7C3I3_9ACTN</name>
<dbReference type="InterPro" id="IPR027275">
    <property type="entry name" value="PRC-brl_dom"/>
</dbReference>